<dbReference type="Gramene" id="OGLUM04G04450.1">
    <property type="protein sequence ID" value="OGLUM04G04450.1"/>
    <property type="gene ID" value="OGLUM04G04450"/>
</dbReference>
<evidence type="ECO:0000313" key="2">
    <source>
        <dbReference type="EnsemblPlants" id="OGLUM04G04450.1"/>
    </source>
</evidence>
<evidence type="ECO:0000313" key="3">
    <source>
        <dbReference type="Proteomes" id="UP000026961"/>
    </source>
</evidence>
<name>A0A0D9ZHV3_9ORYZ</name>
<accession>A0A0D9ZHV3</accession>
<keyword evidence="3" id="KW-1185">Reference proteome</keyword>
<organism evidence="2">
    <name type="scientific">Oryza glumipatula</name>
    <dbReference type="NCBI Taxonomy" id="40148"/>
    <lineage>
        <taxon>Eukaryota</taxon>
        <taxon>Viridiplantae</taxon>
        <taxon>Streptophyta</taxon>
        <taxon>Embryophyta</taxon>
        <taxon>Tracheophyta</taxon>
        <taxon>Spermatophyta</taxon>
        <taxon>Magnoliopsida</taxon>
        <taxon>Liliopsida</taxon>
        <taxon>Poales</taxon>
        <taxon>Poaceae</taxon>
        <taxon>BOP clade</taxon>
        <taxon>Oryzoideae</taxon>
        <taxon>Oryzeae</taxon>
        <taxon>Oryzinae</taxon>
        <taxon>Oryza</taxon>
    </lineage>
</organism>
<protein>
    <submittedName>
        <fullName evidence="2">Uncharacterized protein</fullName>
    </submittedName>
</protein>
<dbReference type="AlphaFoldDB" id="A0A0D9ZHV3"/>
<feature type="region of interest" description="Disordered" evidence="1">
    <location>
        <begin position="73"/>
        <end position="110"/>
    </location>
</feature>
<proteinExistence type="predicted"/>
<feature type="region of interest" description="Disordered" evidence="1">
    <location>
        <begin position="124"/>
        <end position="166"/>
    </location>
</feature>
<dbReference type="Proteomes" id="UP000026961">
    <property type="component" value="Chromosome 4"/>
</dbReference>
<dbReference type="EnsemblPlants" id="OGLUM04G04450.1">
    <property type="protein sequence ID" value="OGLUM04G04450.1"/>
    <property type="gene ID" value="OGLUM04G04450"/>
</dbReference>
<reference evidence="2" key="1">
    <citation type="submission" date="2015-04" db="UniProtKB">
        <authorList>
            <consortium name="EnsemblPlants"/>
        </authorList>
    </citation>
    <scope>IDENTIFICATION</scope>
</reference>
<feature type="compositionally biased region" description="Gly residues" evidence="1">
    <location>
        <begin position="43"/>
        <end position="52"/>
    </location>
</feature>
<feature type="region of interest" description="Disordered" evidence="1">
    <location>
        <begin position="1"/>
        <end position="54"/>
    </location>
</feature>
<sequence>MAATVLLPTHNWTTRRHTSNADNQPGSRPPFADPKKKGWTATGVGGDGGGAAWTGEVAAPREAPMWTGRVISAASKPALPQTPAAGSRRRTTAVAGSGEGQPRRARRPPLAQAIVVARCWRRPSPSPVVGGSWRDPAACRPAHRGGPSRRPPAADLQSPLNRLSHPQAFIVAADP</sequence>
<evidence type="ECO:0000256" key="1">
    <source>
        <dbReference type="SAM" id="MobiDB-lite"/>
    </source>
</evidence>
<dbReference type="HOGENOM" id="CLU_1317332_0_0_1"/>
<reference evidence="2" key="2">
    <citation type="submission" date="2018-05" db="EMBL/GenBank/DDBJ databases">
        <title>OgluRS3 (Oryza glumaepatula Reference Sequence Version 3).</title>
        <authorList>
            <person name="Zhang J."/>
            <person name="Kudrna D."/>
            <person name="Lee S."/>
            <person name="Talag J."/>
            <person name="Welchert J."/>
            <person name="Wing R.A."/>
        </authorList>
    </citation>
    <scope>NUCLEOTIDE SEQUENCE [LARGE SCALE GENOMIC DNA]</scope>
</reference>